<feature type="region of interest" description="Disordered" evidence="4">
    <location>
        <begin position="600"/>
        <end position="636"/>
    </location>
</feature>
<dbReference type="InterPro" id="IPR033133">
    <property type="entry name" value="PUM-HD"/>
</dbReference>
<reference evidence="7" key="1">
    <citation type="submission" date="2021-07" db="EMBL/GenBank/DDBJ databases">
        <title>Draft genome of Mortierella alpina, strain LL118, isolated from an aspen leaf litter sample.</title>
        <authorList>
            <person name="Yang S."/>
            <person name="Vinatzer B.A."/>
        </authorList>
    </citation>
    <scope>NUCLEOTIDE SEQUENCE</scope>
    <source>
        <strain evidence="7">LL118</strain>
    </source>
</reference>
<dbReference type="InterPro" id="IPR000504">
    <property type="entry name" value="RRM_dom"/>
</dbReference>
<dbReference type="InterPro" id="IPR052645">
    <property type="entry name" value="Pumilio_domain_protein"/>
</dbReference>
<evidence type="ECO:0000256" key="4">
    <source>
        <dbReference type="SAM" id="MobiDB-lite"/>
    </source>
</evidence>
<dbReference type="GO" id="GO:0000288">
    <property type="term" value="P:nuclear-transcribed mRNA catabolic process, deadenylation-dependent decay"/>
    <property type="evidence" value="ECO:0007669"/>
    <property type="project" value="TreeGrafter"/>
</dbReference>
<feature type="domain" description="RRM" evidence="5">
    <location>
        <begin position="432"/>
        <end position="507"/>
    </location>
</feature>
<feature type="repeat" description="Pumilio" evidence="3">
    <location>
        <begin position="748"/>
        <end position="783"/>
    </location>
</feature>
<feature type="non-terminal residue" evidence="7">
    <location>
        <position position="1"/>
    </location>
</feature>
<keyword evidence="2" id="KW-0694">RNA-binding</keyword>
<feature type="compositionally biased region" description="Low complexity" evidence="4">
    <location>
        <begin position="369"/>
        <end position="398"/>
    </location>
</feature>
<evidence type="ECO:0000256" key="2">
    <source>
        <dbReference type="PROSITE-ProRule" id="PRU00176"/>
    </source>
</evidence>
<dbReference type="PROSITE" id="PS50302">
    <property type="entry name" value="PUM"/>
    <property type="match status" value="1"/>
</dbReference>
<dbReference type="PANTHER" id="PTHR47093">
    <property type="entry name" value="PROTEIN JSN1-RELATED"/>
    <property type="match status" value="1"/>
</dbReference>
<comment type="caution">
    <text evidence="7">The sequence shown here is derived from an EMBL/GenBank/DDBJ whole genome shotgun (WGS) entry which is preliminary data.</text>
</comment>
<feature type="compositionally biased region" description="Low complexity" evidence="4">
    <location>
        <begin position="282"/>
        <end position="293"/>
    </location>
</feature>
<gene>
    <name evidence="7" type="ORF">KVV02_002967</name>
</gene>
<dbReference type="SMART" id="SM00025">
    <property type="entry name" value="Pumilio"/>
    <property type="match status" value="6"/>
</dbReference>
<dbReference type="Pfam" id="PF00076">
    <property type="entry name" value="RRM_1"/>
    <property type="match status" value="2"/>
</dbReference>
<dbReference type="Proteomes" id="UP000717515">
    <property type="component" value="Unassembled WGS sequence"/>
</dbReference>
<protein>
    <submittedName>
        <fullName evidence="7">Uncharacterized protein</fullName>
    </submittedName>
</protein>
<feature type="region of interest" description="Disordered" evidence="4">
    <location>
        <begin position="189"/>
        <end position="227"/>
    </location>
</feature>
<evidence type="ECO:0000313" key="7">
    <source>
        <dbReference type="EMBL" id="KAG9323671.1"/>
    </source>
</evidence>
<dbReference type="SMART" id="SM00360">
    <property type="entry name" value="RRM"/>
    <property type="match status" value="2"/>
</dbReference>
<dbReference type="InterPro" id="IPR035979">
    <property type="entry name" value="RBD_domain_sf"/>
</dbReference>
<dbReference type="PROSITE" id="PS50303">
    <property type="entry name" value="PUM_HD"/>
    <property type="match status" value="1"/>
</dbReference>
<dbReference type="InterPro" id="IPR012677">
    <property type="entry name" value="Nucleotide-bd_a/b_plait_sf"/>
</dbReference>
<dbReference type="PROSITE" id="PS50102">
    <property type="entry name" value="RRM"/>
    <property type="match status" value="2"/>
</dbReference>
<sequence length="1188" mass="127215">MDPHPAAAGPSSVVNGSSGSSLSSINTTSAASPNAYHGSMPTITTTSADLASTIPSFAAARRARADTLPSRPSPFLQDPTSSQPGGLPNAGGFSLGGKNPPGVQRPLRRTPSLLVPPQLSTRHRSGSLTLPSASISAAFGPSIFTSSWGDPGSPGGDRPATTPTTREMLFDSENENAIMSTLDALGLDDPVQSSGITNSNNNNNISNNNNSNSSSNNSAGMNGMIPSGISTNHRVGSLAHSLLMPNSVSFANRIRSYSVSATAAYQEVLEDEHEDDIGHLTSSSPSSGTSGLYSGSGAGGVHQFQTFQQTHSRPRAISMGFLEIPQDIADEQRKFANAMPRSYSDMKARQTHQRTTSAGADMLCDMQQLQQQQHSLQSQRPAHQHSSSYSGHSLSNGGELYQDSQTQPGASTPPFQDSAASSSAITQQVPTRSLWIGNIDPSFTTNDLMQVFSPFGPVESLKVIPDKECAFINFTRVEDAMRAKEDIAERRGGRIGNATVRVGYGKAELMANADAPVLHPTRALWIGNIPSSTTPAALHAMFLHFGAIESARVLTHKSCGFINFESMEDAVVAKKVMHGQEVFGPGTGAVRIGFAKVPAKMSPSDSPAPGHGDPMDMNGEHKSTTSTNRLSRQDADGPTELDRMLALMTNAKKSQNTTATSEQRDATAEDPAFERQAMLKEFNAEGDAEAQEPLPACLTEPVAYFPTIPAVAEPSPHRRLDAPRLREIRKRLDSGHCTQKELDNLSNECMDECVELCSDYIGNTVMQKLFERCSETQKTKMLELIAPHLASIGVHKNGTWAAQKIIDCAKSPAQTELICKHVRPYTPPLLLDQFGNYVVQCCLRLGSTRNGFIFEAMADKFWEIAQGRFGARAMRASLESQHASKTQQKHVAVAVVQNALALATNPNGTLMLTWLLDNSQLPGRYRVLAPRLAPHMATLATHKLASLTILKVINQRQEPDASDIMINSIIHSNQDQVLVEILGDQVHGVSLIQKILASPNVEQQQKHVLAEKVKAVLTKLSAQNMQGCKRLLEEVSLILGGDASTPDLVKQSPGNGGYPAEFATAANFYVAMPANPHHLQALAMPSDASTMMDSAAHLNVDGQEGVHVSGAAAPITSAAMAHVSAYTIQHSPYFAMPHGQVYGHYPGHISPYYGTAFIPQPMTTMGYPSMMPQAGFNPYGAMPPPGMG</sequence>
<evidence type="ECO:0000313" key="8">
    <source>
        <dbReference type="Proteomes" id="UP000717515"/>
    </source>
</evidence>
<dbReference type="SUPFAM" id="SSF54928">
    <property type="entry name" value="RNA-binding domain, RBD"/>
    <property type="match status" value="2"/>
</dbReference>
<dbReference type="SUPFAM" id="SSF48371">
    <property type="entry name" value="ARM repeat"/>
    <property type="match status" value="1"/>
</dbReference>
<dbReference type="Gene3D" id="3.30.70.330">
    <property type="match status" value="2"/>
</dbReference>
<dbReference type="InterPro" id="IPR016024">
    <property type="entry name" value="ARM-type_fold"/>
</dbReference>
<feature type="domain" description="RRM" evidence="5">
    <location>
        <begin position="522"/>
        <end position="597"/>
    </location>
</feature>
<dbReference type="InterPro" id="IPR001313">
    <property type="entry name" value="Pumilio_RNA-bd_rpt"/>
</dbReference>
<dbReference type="Pfam" id="PF00806">
    <property type="entry name" value="PUF"/>
    <property type="match status" value="3"/>
</dbReference>
<feature type="domain" description="PUM-HD" evidence="6">
    <location>
        <begin position="674"/>
        <end position="1039"/>
    </location>
</feature>
<dbReference type="InterPro" id="IPR011989">
    <property type="entry name" value="ARM-like"/>
</dbReference>
<proteinExistence type="predicted"/>
<evidence type="ECO:0000256" key="3">
    <source>
        <dbReference type="PROSITE-ProRule" id="PRU00317"/>
    </source>
</evidence>
<feature type="compositionally biased region" description="Low complexity" evidence="4">
    <location>
        <begin position="11"/>
        <end position="32"/>
    </location>
</feature>
<organism evidence="7 8">
    <name type="scientific">Mortierella alpina</name>
    <name type="common">Oleaginous fungus</name>
    <name type="synonym">Mortierella renispora</name>
    <dbReference type="NCBI Taxonomy" id="64518"/>
    <lineage>
        <taxon>Eukaryota</taxon>
        <taxon>Fungi</taxon>
        <taxon>Fungi incertae sedis</taxon>
        <taxon>Mucoromycota</taxon>
        <taxon>Mortierellomycotina</taxon>
        <taxon>Mortierellomycetes</taxon>
        <taxon>Mortierellales</taxon>
        <taxon>Mortierellaceae</taxon>
        <taxon>Mortierella</taxon>
    </lineage>
</organism>
<feature type="region of interest" description="Disordered" evidence="4">
    <location>
        <begin position="369"/>
        <end position="427"/>
    </location>
</feature>
<feature type="region of interest" description="Disordered" evidence="4">
    <location>
        <begin position="272"/>
        <end position="297"/>
    </location>
</feature>
<evidence type="ECO:0000256" key="1">
    <source>
        <dbReference type="ARBA" id="ARBA00022737"/>
    </source>
</evidence>
<accession>A0A9P8A6M0</accession>
<feature type="compositionally biased region" description="Polar residues" evidence="4">
    <location>
        <begin position="402"/>
        <end position="427"/>
    </location>
</feature>
<dbReference type="EMBL" id="JAIFTL010000092">
    <property type="protein sequence ID" value="KAG9323671.1"/>
    <property type="molecule type" value="Genomic_DNA"/>
</dbReference>
<dbReference type="PANTHER" id="PTHR47093:SF1">
    <property type="entry name" value="PROTEIN JSN1-RELATED"/>
    <property type="match status" value="1"/>
</dbReference>
<keyword evidence="1" id="KW-0677">Repeat</keyword>
<dbReference type="Gene3D" id="1.25.10.10">
    <property type="entry name" value="Leucine-rich Repeat Variant"/>
    <property type="match status" value="1"/>
</dbReference>
<evidence type="ECO:0000259" key="6">
    <source>
        <dbReference type="PROSITE" id="PS50303"/>
    </source>
</evidence>
<dbReference type="GO" id="GO:0003723">
    <property type="term" value="F:RNA binding"/>
    <property type="evidence" value="ECO:0007669"/>
    <property type="project" value="UniProtKB-UniRule"/>
</dbReference>
<dbReference type="CDD" id="cd00590">
    <property type="entry name" value="RRM_SF"/>
    <property type="match status" value="2"/>
</dbReference>
<name>A0A9P8A6M0_MORAP</name>
<feature type="region of interest" description="Disordered" evidence="4">
    <location>
        <begin position="61"/>
        <end position="127"/>
    </location>
</feature>
<feature type="region of interest" description="Disordered" evidence="4">
    <location>
        <begin position="1"/>
        <end position="43"/>
    </location>
</feature>
<evidence type="ECO:0000259" key="5">
    <source>
        <dbReference type="PROSITE" id="PS50102"/>
    </source>
</evidence>
<feature type="compositionally biased region" description="Low complexity" evidence="4">
    <location>
        <begin position="198"/>
        <end position="218"/>
    </location>
</feature>
<dbReference type="AlphaFoldDB" id="A0A9P8A6M0"/>